<accession>A0A6A5E201</accession>
<protein>
    <submittedName>
        <fullName evidence="2">Uncharacterized protein</fullName>
    </submittedName>
</protein>
<organism evidence="2 3">
    <name type="scientific">Perca fluviatilis</name>
    <name type="common">European perch</name>
    <dbReference type="NCBI Taxonomy" id="8168"/>
    <lineage>
        <taxon>Eukaryota</taxon>
        <taxon>Metazoa</taxon>
        <taxon>Chordata</taxon>
        <taxon>Craniata</taxon>
        <taxon>Vertebrata</taxon>
        <taxon>Euteleostomi</taxon>
        <taxon>Actinopterygii</taxon>
        <taxon>Neopterygii</taxon>
        <taxon>Teleostei</taxon>
        <taxon>Neoteleostei</taxon>
        <taxon>Acanthomorphata</taxon>
        <taxon>Eupercaria</taxon>
        <taxon>Perciformes</taxon>
        <taxon>Percoidei</taxon>
        <taxon>Percidae</taxon>
        <taxon>Percinae</taxon>
        <taxon>Perca</taxon>
    </lineage>
</organism>
<evidence type="ECO:0000256" key="1">
    <source>
        <dbReference type="SAM" id="MobiDB-lite"/>
    </source>
</evidence>
<name>A0A6A5E201_PERFL</name>
<gene>
    <name evidence="2" type="ORF">PFLUV_G00263110</name>
</gene>
<sequence length="69" mass="7922">MPMLEYMPLWATVVDPEGTTDPAPPHQRATASSKRTRRSSMAEEQQRHHHRRSVQCVIVMCHAVWLVVS</sequence>
<feature type="region of interest" description="Disordered" evidence="1">
    <location>
        <begin position="15"/>
        <end position="51"/>
    </location>
</feature>
<dbReference type="EMBL" id="VHII01000023">
    <property type="protein sequence ID" value="KAF1372238.1"/>
    <property type="molecule type" value="Genomic_DNA"/>
</dbReference>
<evidence type="ECO:0000313" key="2">
    <source>
        <dbReference type="EMBL" id="KAF1372238.1"/>
    </source>
</evidence>
<evidence type="ECO:0000313" key="3">
    <source>
        <dbReference type="Proteomes" id="UP000465112"/>
    </source>
</evidence>
<dbReference type="AlphaFoldDB" id="A0A6A5E201"/>
<keyword evidence="3" id="KW-1185">Reference proteome</keyword>
<reference evidence="2 3" key="1">
    <citation type="submission" date="2019-06" db="EMBL/GenBank/DDBJ databases">
        <title>A chromosome-scale genome assembly of the European perch, Perca fluviatilis.</title>
        <authorList>
            <person name="Roques C."/>
            <person name="Zahm M."/>
            <person name="Cabau C."/>
            <person name="Klopp C."/>
            <person name="Bouchez O."/>
            <person name="Donnadieu C."/>
            <person name="Kuhl H."/>
            <person name="Gislard M."/>
            <person name="Guendouz S."/>
            <person name="Journot L."/>
            <person name="Haffray P."/>
            <person name="Bestin A."/>
            <person name="Morvezen R."/>
            <person name="Feron R."/>
            <person name="Wen M."/>
            <person name="Jouanno E."/>
            <person name="Herpin A."/>
            <person name="Schartl M."/>
            <person name="Postlethwait J."/>
            <person name="Schaerlinger B."/>
            <person name="Chardard D."/>
            <person name="Lecocq T."/>
            <person name="Poncet C."/>
            <person name="Jaffrelo L."/>
            <person name="Lampietro C."/>
            <person name="Guiguen Y."/>
        </authorList>
    </citation>
    <scope>NUCLEOTIDE SEQUENCE [LARGE SCALE GENOMIC DNA]</scope>
    <source>
        <tissue evidence="2">Blood</tissue>
    </source>
</reference>
<dbReference type="Proteomes" id="UP000465112">
    <property type="component" value="Chromosome 23"/>
</dbReference>
<proteinExistence type="predicted"/>
<comment type="caution">
    <text evidence="2">The sequence shown here is derived from an EMBL/GenBank/DDBJ whole genome shotgun (WGS) entry which is preliminary data.</text>
</comment>